<dbReference type="Pfam" id="PF03739">
    <property type="entry name" value="LptF_LptG"/>
    <property type="match status" value="1"/>
</dbReference>
<evidence type="ECO:0000256" key="1">
    <source>
        <dbReference type="ARBA" id="ARBA00002265"/>
    </source>
</evidence>
<dbReference type="NCBIfam" id="TIGR04408">
    <property type="entry name" value="LptG_lptG"/>
    <property type="match status" value="1"/>
</dbReference>
<evidence type="ECO:0000313" key="10">
    <source>
        <dbReference type="EMBL" id="OBX64531.1"/>
    </source>
</evidence>
<dbReference type="GO" id="GO:0055085">
    <property type="term" value="P:transmembrane transport"/>
    <property type="evidence" value="ECO:0007669"/>
    <property type="project" value="InterPro"/>
</dbReference>
<keyword evidence="6 9" id="KW-1133">Transmembrane helix</keyword>
<evidence type="ECO:0000256" key="2">
    <source>
        <dbReference type="ARBA" id="ARBA00004651"/>
    </source>
</evidence>
<sequence length="387" mass="42987">MCIVVKLAKPRGTSCPLSSPKSSVVRRRSAMILSNYVKKQALFAMTGAIIGLWLLKVVFDYLAELQDLNDHYNYLDALRFIAYSAPRDLLDYMPFGTLLGAVVGLGLLANTSELTVIQAAGISRFKIVGWVMQPAIVFVIIGLLLGQYVVPTSNQLAHQVKHDKPLLSSAIDGYWDKQANRIINIDYANTKGELKNIKVWQLDDNAHIQQVLQADTGSFVSQNIADKTSGWQLQQIKQLTIAADGHSQLTTIPTMTLQLPIEPSAIYLLTRSPDNMSVTELWQHQQLLAKDKRRSLEHEVAFWKKLLAPFAMLSLVLVACSFVFGSLRNQSLGYRIVIALLFGLVFSYLQDLVGFVSLSTGFSPFFMVLLPIIASAALGVYLIRNKN</sequence>
<comment type="similarity">
    <text evidence="3">Belongs to the LptF/LptG family.</text>
</comment>
<feature type="transmembrane region" description="Helical" evidence="9">
    <location>
        <begin position="41"/>
        <end position="59"/>
    </location>
</feature>
<dbReference type="GO" id="GO:0015920">
    <property type="term" value="P:lipopolysaccharide transport"/>
    <property type="evidence" value="ECO:0007669"/>
    <property type="project" value="TreeGrafter"/>
</dbReference>
<evidence type="ECO:0000256" key="5">
    <source>
        <dbReference type="ARBA" id="ARBA00022692"/>
    </source>
</evidence>
<feature type="transmembrane region" description="Helical" evidence="9">
    <location>
        <begin position="362"/>
        <end position="383"/>
    </location>
</feature>
<protein>
    <submittedName>
        <fullName evidence="10">LPS export ABC transporter permease LptG</fullName>
    </submittedName>
</protein>
<comment type="subunit">
    <text evidence="8">Component of the lipopolysaccharide transport and assembly complex. The LptBFG transporter is composed of two ATP-binding proteins (LptB) and two transmembrane proteins (LptF and LptG).</text>
</comment>
<keyword evidence="4" id="KW-1003">Cell membrane</keyword>
<dbReference type="PANTHER" id="PTHR33529:SF2">
    <property type="entry name" value="LIPOPOLYSACCHARIDE EXPORT SYSTEM PERMEASE PROTEIN LPTG"/>
    <property type="match status" value="1"/>
</dbReference>
<evidence type="ECO:0000256" key="4">
    <source>
        <dbReference type="ARBA" id="ARBA00022475"/>
    </source>
</evidence>
<evidence type="ECO:0000256" key="9">
    <source>
        <dbReference type="SAM" id="Phobius"/>
    </source>
</evidence>
<proteinExistence type="inferred from homology"/>
<dbReference type="PANTHER" id="PTHR33529">
    <property type="entry name" value="SLR0882 PROTEIN-RELATED"/>
    <property type="match status" value="1"/>
</dbReference>
<dbReference type="GO" id="GO:0043190">
    <property type="term" value="C:ATP-binding cassette (ABC) transporter complex"/>
    <property type="evidence" value="ECO:0007669"/>
    <property type="project" value="InterPro"/>
</dbReference>
<organism evidence="10">
    <name type="scientific">Faucicola osloensis</name>
    <name type="common">Moraxella osloensis</name>
    <dbReference type="NCBI Taxonomy" id="34062"/>
    <lineage>
        <taxon>Bacteria</taxon>
        <taxon>Pseudomonadati</taxon>
        <taxon>Pseudomonadota</taxon>
        <taxon>Gammaproteobacteria</taxon>
        <taxon>Moraxellales</taxon>
        <taxon>Moraxellaceae</taxon>
        <taxon>Faucicola</taxon>
    </lineage>
</organism>
<dbReference type="EMBL" id="LZMT01000016">
    <property type="protein sequence ID" value="OBX64531.1"/>
    <property type="molecule type" value="Genomic_DNA"/>
</dbReference>
<feature type="transmembrane region" description="Helical" evidence="9">
    <location>
        <begin position="92"/>
        <end position="109"/>
    </location>
</feature>
<evidence type="ECO:0000256" key="3">
    <source>
        <dbReference type="ARBA" id="ARBA00007725"/>
    </source>
</evidence>
<comment type="caution">
    <text evidence="10">The sequence shown here is derived from an EMBL/GenBank/DDBJ whole genome shotgun (WGS) entry which is preliminary data.</text>
</comment>
<gene>
    <name evidence="10" type="ORF">A9299_09735</name>
</gene>
<comment type="subcellular location">
    <subcellularLocation>
        <location evidence="2">Cell membrane</location>
        <topology evidence="2">Multi-pass membrane protein</topology>
    </subcellularLocation>
</comment>
<feature type="transmembrane region" description="Helical" evidence="9">
    <location>
        <begin position="332"/>
        <end position="350"/>
    </location>
</feature>
<feature type="transmembrane region" description="Helical" evidence="9">
    <location>
        <begin position="306"/>
        <end position="325"/>
    </location>
</feature>
<evidence type="ECO:0000256" key="6">
    <source>
        <dbReference type="ARBA" id="ARBA00022989"/>
    </source>
</evidence>
<reference evidence="10" key="1">
    <citation type="submission" date="2016-06" db="EMBL/GenBank/DDBJ databases">
        <title>Draft genome of Moraxella osloensis CCUG 67237.</title>
        <authorList>
            <person name="Salva-Serra F."/>
            <person name="Engstrom-Jakobsson H."/>
            <person name="Thorell K."/>
            <person name="Gonzales-Siles L."/>
            <person name="Karlsson R."/>
            <person name="Boulund F."/>
            <person name="Engstrand L."/>
            <person name="Kristiansson E."/>
            <person name="Moore E."/>
        </authorList>
    </citation>
    <scope>NUCLEOTIDE SEQUENCE [LARGE SCALE GENOMIC DNA]</scope>
    <source>
        <strain evidence="10">CCUG 67237</strain>
    </source>
</reference>
<feature type="transmembrane region" description="Helical" evidence="9">
    <location>
        <begin position="130"/>
        <end position="150"/>
    </location>
</feature>
<dbReference type="InterPro" id="IPR005495">
    <property type="entry name" value="LptG/LptF_permease"/>
</dbReference>
<comment type="function">
    <text evidence="1">Part of the ABC transporter complex LptBFG involved in the translocation of lipopolysaccharide (LPS) from the inner membrane to the outer membrane.</text>
</comment>
<keyword evidence="5 9" id="KW-0812">Transmembrane</keyword>
<evidence type="ECO:0000256" key="8">
    <source>
        <dbReference type="ARBA" id="ARBA00026081"/>
    </source>
</evidence>
<accession>A0AA91J9Y4</accession>
<evidence type="ECO:0000256" key="7">
    <source>
        <dbReference type="ARBA" id="ARBA00023136"/>
    </source>
</evidence>
<keyword evidence="7 9" id="KW-0472">Membrane</keyword>
<dbReference type="AlphaFoldDB" id="A0AA91J9Y4"/>
<name>A0AA91J9Y4_FAUOS</name>
<dbReference type="InterPro" id="IPR030923">
    <property type="entry name" value="LptG"/>
</dbReference>